<dbReference type="AlphaFoldDB" id="A0A7W9J569"/>
<feature type="transmembrane region" description="Helical" evidence="6">
    <location>
        <begin position="32"/>
        <end position="50"/>
    </location>
</feature>
<feature type="transmembrane region" description="Helical" evidence="6">
    <location>
        <begin position="150"/>
        <end position="167"/>
    </location>
</feature>
<gene>
    <name evidence="8" type="ORF">HDA39_002036</name>
</gene>
<feature type="transmembrane region" description="Helical" evidence="6">
    <location>
        <begin position="62"/>
        <end position="81"/>
    </location>
</feature>
<dbReference type="InterPro" id="IPR020846">
    <property type="entry name" value="MFS_dom"/>
</dbReference>
<dbReference type="InterPro" id="IPR011701">
    <property type="entry name" value="MFS"/>
</dbReference>
<proteinExistence type="predicted"/>
<dbReference type="PROSITE" id="PS50850">
    <property type="entry name" value="MFS"/>
    <property type="match status" value="1"/>
</dbReference>
<accession>A0A7W9J569</accession>
<dbReference type="PANTHER" id="PTHR23501:SF191">
    <property type="entry name" value="VACUOLAR BASIC AMINO ACID TRANSPORTER 4"/>
    <property type="match status" value="1"/>
</dbReference>
<dbReference type="GO" id="GO:0022857">
    <property type="term" value="F:transmembrane transporter activity"/>
    <property type="evidence" value="ECO:0007669"/>
    <property type="project" value="InterPro"/>
</dbReference>
<comment type="subcellular location">
    <subcellularLocation>
        <location evidence="1">Cell inner membrane</location>
        <topology evidence="1">Multi-pass membrane protein</topology>
    </subcellularLocation>
</comment>
<evidence type="ECO:0000313" key="8">
    <source>
        <dbReference type="EMBL" id="MBB5835302.1"/>
    </source>
</evidence>
<organism evidence="8 9">
    <name type="scientific">Kribbella italica</name>
    <dbReference type="NCBI Taxonomy" id="1540520"/>
    <lineage>
        <taxon>Bacteria</taxon>
        <taxon>Bacillati</taxon>
        <taxon>Actinomycetota</taxon>
        <taxon>Actinomycetes</taxon>
        <taxon>Propionibacteriales</taxon>
        <taxon>Kribbellaceae</taxon>
        <taxon>Kribbella</taxon>
    </lineage>
</organism>
<feature type="transmembrane region" description="Helical" evidence="6">
    <location>
        <begin position="87"/>
        <end position="109"/>
    </location>
</feature>
<dbReference type="SUPFAM" id="SSF103473">
    <property type="entry name" value="MFS general substrate transporter"/>
    <property type="match status" value="1"/>
</dbReference>
<feature type="transmembrane region" description="Helical" evidence="6">
    <location>
        <begin position="246"/>
        <end position="266"/>
    </location>
</feature>
<reference evidence="8 9" key="1">
    <citation type="submission" date="2020-08" db="EMBL/GenBank/DDBJ databases">
        <title>Sequencing the genomes of 1000 actinobacteria strains.</title>
        <authorList>
            <person name="Klenk H.-P."/>
        </authorList>
    </citation>
    <scope>NUCLEOTIDE SEQUENCE [LARGE SCALE GENOMIC DNA]</scope>
    <source>
        <strain evidence="8 9">DSM 28967</strain>
    </source>
</reference>
<feature type="transmembrane region" description="Helical" evidence="6">
    <location>
        <begin position="316"/>
        <end position="339"/>
    </location>
</feature>
<evidence type="ECO:0000256" key="2">
    <source>
        <dbReference type="ARBA" id="ARBA00022448"/>
    </source>
</evidence>
<feature type="transmembrane region" description="Helical" evidence="6">
    <location>
        <begin position="411"/>
        <end position="430"/>
    </location>
</feature>
<dbReference type="Gene3D" id="1.20.1250.20">
    <property type="entry name" value="MFS general substrate transporter like domains"/>
    <property type="match status" value="2"/>
</dbReference>
<sequence length="536" mass="54952">MAFAAADTYVVVLALPDMMSGVGLSADQLQRAAPIISGFLLGYIAVLPLIGRITDVVGRTPVLVGALLLFAVGSLITAAAYDLSLVVTGRFLQGIGGGGLVPATLALVADLWPPAKRGLPLGVVGAVQELGSVLGPLLGAAVLAVADWRYIFWLNLVVAVVLAVLLRGRQRPPISAAVGLLACIALGLTLTAPERLASGITLGLPFVPFTGDSRLLTPIGAVTAVLLIAWLVLLLRKTDLRALAQIDLVGALLLALALAGVVLAFATADPEREVLSPAGPWLLIGAAVFAVAFAAWQRRTPRAIIPAGLLRDKAAWGSLLVSFLVGAALIAALVDIPVFARTTQGGGQLSAALVLLRFLIALPLGAVAGGWLTRRYGLGLITAAGLALAGLMFVLMAFWGRDALDTVPATLVLLGCGFGFGLALSPVNTAMLGATPEDSHGLVSALVVVARMVGMLVGVSALTAIGLRRYYALTEDIPSPNELCPASPGTCRPFVDALREAAISQVHTIFAGAAVCAFAAAVLAVVLLGRRRVVHG</sequence>
<name>A0A7W9J569_9ACTN</name>
<dbReference type="InterPro" id="IPR036259">
    <property type="entry name" value="MFS_trans_sf"/>
</dbReference>
<evidence type="ECO:0000256" key="5">
    <source>
        <dbReference type="ARBA" id="ARBA00023136"/>
    </source>
</evidence>
<feature type="transmembrane region" description="Helical" evidence="6">
    <location>
        <begin position="378"/>
        <end position="399"/>
    </location>
</feature>
<feature type="transmembrane region" description="Helical" evidence="6">
    <location>
        <begin position="278"/>
        <end position="296"/>
    </location>
</feature>
<feature type="transmembrane region" description="Helical" evidence="6">
    <location>
        <begin position="121"/>
        <end position="144"/>
    </location>
</feature>
<feature type="domain" description="Major facilitator superfamily (MFS) profile" evidence="7">
    <location>
        <begin position="1"/>
        <end position="532"/>
    </location>
</feature>
<feature type="transmembrane region" description="Helical" evidence="6">
    <location>
        <begin position="174"/>
        <end position="193"/>
    </location>
</feature>
<keyword evidence="3 6" id="KW-0812">Transmembrane</keyword>
<dbReference type="Pfam" id="PF07690">
    <property type="entry name" value="MFS_1"/>
    <property type="match status" value="1"/>
</dbReference>
<dbReference type="RefSeq" id="WP_337925696.1">
    <property type="nucleotide sequence ID" value="NZ_JACHMY010000001.1"/>
</dbReference>
<keyword evidence="4 6" id="KW-1133">Transmembrane helix</keyword>
<evidence type="ECO:0000256" key="6">
    <source>
        <dbReference type="SAM" id="Phobius"/>
    </source>
</evidence>
<keyword evidence="2" id="KW-0813">Transport</keyword>
<dbReference type="PANTHER" id="PTHR23501">
    <property type="entry name" value="MAJOR FACILITATOR SUPERFAMILY"/>
    <property type="match status" value="1"/>
</dbReference>
<evidence type="ECO:0000256" key="1">
    <source>
        <dbReference type="ARBA" id="ARBA00004429"/>
    </source>
</evidence>
<keyword evidence="5 6" id="KW-0472">Membrane</keyword>
<feature type="transmembrane region" description="Helical" evidence="6">
    <location>
        <begin position="509"/>
        <end position="529"/>
    </location>
</feature>
<feature type="transmembrane region" description="Helical" evidence="6">
    <location>
        <begin position="442"/>
        <end position="465"/>
    </location>
</feature>
<dbReference type="EMBL" id="JACHMY010000001">
    <property type="protein sequence ID" value="MBB5835302.1"/>
    <property type="molecule type" value="Genomic_DNA"/>
</dbReference>
<feature type="transmembrane region" description="Helical" evidence="6">
    <location>
        <begin position="213"/>
        <end position="234"/>
    </location>
</feature>
<evidence type="ECO:0000259" key="7">
    <source>
        <dbReference type="PROSITE" id="PS50850"/>
    </source>
</evidence>
<dbReference type="GO" id="GO:0005886">
    <property type="term" value="C:plasma membrane"/>
    <property type="evidence" value="ECO:0007669"/>
    <property type="project" value="UniProtKB-SubCell"/>
</dbReference>
<evidence type="ECO:0000313" key="9">
    <source>
        <dbReference type="Proteomes" id="UP000549971"/>
    </source>
</evidence>
<comment type="caution">
    <text evidence="8">The sequence shown here is derived from an EMBL/GenBank/DDBJ whole genome shotgun (WGS) entry which is preliminary data.</text>
</comment>
<evidence type="ECO:0000256" key="4">
    <source>
        <dbReference type="ARBA" id="ARBA00022989"/>
    </source>
</evidence>
<protein>
    <submittedName>
        <fullName evidence="8">MFS family permease</fullName>
    </submittedName>
</protein>
<keyword evidence="9" id="KW-1185">Reference proteome</keyword>
<evidence type="ECO:0000256" key="3">
    <source>
        <dbReference type="ARBA" id="ARBA00022692"/>
    </source>
</evidence>
<dbReference type="Proteomes" id="UP000549971">
    <property type="component" value="Unassembled WGS sequence"/>
</dbReference>
<feature type="transmembrane region" description="Helical" evidence="6">
    <location>
        <begin position="351"/>
        <end position="371"/>
    </location>
</feature>